<reference evidence="1" key="1">
    <citation type="submission" date="2018-11" db="EMBL/GenBank/DDBJ databases">
        <authorList>
            <consortium name="Pathogen Informatics"/>
        </authorList>
    </citation>
    <scope>NUCLEOTIDE SEQUENCE</scope>
</reference>
<keyword evidence="2" id="KW-1185">Reference proteome</keyword>
<name>A0A448XF35_9PLAT</name>
<accession>A0A448XF35</accession>
<dbReference type="AlphaFoldDB" id="A0A448XF35"/>
<evidence type="ECO:0000313" key="2">
    <source>
        <dbReference type="Proteomes" id="UP000784294"/>
    </source>
</evidence>
<protein>
    <submittedName>
        <fullName evidence="1">Uncharacterized protein</fullName>
    </submittedName>
</protein>
<comment type="caution">
    <text evidence="1">The sequence shown here is derived from an EMBL/GenBank/DDBJ whole genome shotgun (WGS) entry which is preliminary data.</text>
</comment>
<evidence type="ECO:0000313" key="1">
    <source>
        <dbReference type="EMBL" id="VEL35048.1"/>
    </source>
</evidence>
<organism evidence="1 2">
    <name type="scientific">Protopolystoma xenopodis</name>
    <dbReference type="NCBI Taxonomy" id="117903"/>
    <lineage>
        <taxon>Eukaryota</taxon>
        <taxon>Metazoa</taxon>
        <taxon>Spiralia</taxon>
        <taxon>Lophotrochozoa</taxon>
        <taxon>Platyhelminthes</taxon>
        <taxon>Monogenea</taxon>
        <taxon>Polyopisthocotylea</taxon>
        <taxon>Polystomatidea</taxon>
        <taxon>Polystomatidae</taxon>
        <taxon>Protopolystoma</taxon>
    </lineage>
</organism>
<gene>
    <name evidence="1" type="ORF">PXEA_LOCUS28488</name>
</gene>
<dbReference type="Proteomes" id="UP000784294">
    <property type="component" value="Unassembled WGS sequence"/>
</dbReference>
<dbReference type="EMBL" id="CAAALY010248958">
    <property type="protein sequence ID" value="VEL35048.1"/>
    <property type="molecule type" value="Genomic_DNA"/>
</dbReference>
<proteinExistence type="predicted"/>
<sequence>MHRPRASNIITSSRLAVDVATDDLHLDDIRNLQMATDQKDNNLHRNLVVLLKDWSIVWSLPTKTVV</sequence>